<dbReference type="InterPro" id="IPR003594">
    <property type="entry name" value="HATPase_dom"/>
</dbReference>
<dbReference type="PANTHER" id="PTHR43065:SF46">
    <property type="entry name" value="C4-DICARBOXYLATE TRANSPORT SENSOR PROTEIN DCTB"/>
    <property type="match status" value="1"/>
</dbReference>
<sequence>MNLADRLQAVSILPTLRGAAGIFARPIGIFSLLLILAAGIITGDSVLERRARIEATESAARELESVSLILADRLDRSLEVVELVLSAMVDQVMRNTFVTPDDFAATATGIAVHDELRRQVQGLPQIEALELFDARGELLNSSRVWPVPELSHADRDHYFTLRSVPGRRAHLGEPNIDPITGQRTIPMGRRVNNLDGVFAGFVVASLHASFLEALHEAANQHVGQVQVFRTDGMQLLGGDLHDTSFELGRAIARAARQGPIPQQMEFWLQPPDGSGARLAVARWAARSSTVVVVSLEQRRIQTGADRFVHLLHWAAATLLLLTGLLGLVVLAALRAQRRLAEAQLRGAEAERQRLAAAAEIGALVGVMPVMLMHLKPIPGGWEPSLVTGAVGSVTGLSAADITAAWLEATLFAEGRDDMEAALGRALTEGEAVVERRLQNVDGGIRLIELRLRAVGRGETGPEVIAVVTDVTRERRVAAQLAHASKLATLGEVATGMAHELNQPLAAISLAAELMERLLPPPLLADRVQAKLTIIMQMVERASRIIDHMRVFGRADPGPFAAVDVQELLEAARPMFELRLRTSLARLDVSFPPDLPPVRAQASLLEQVLLNLIVNACDAHAEAGQPGPGQERRIRITAEAQGASVQIAIQDNAGGIPEAVLPDIFQPFFTTKSPGKGTGLGLSISYGIITELGGQIQARNAEGGACFLIHLPAANA</sequence>
<dbReference type="CDD" id="cd00082">
    <property type="entry name" value="HisKA"/>
    <property type="match status" value="1"/>
</dbReference>
<evidence type="ECO:0000256" key="6">
    <source>
        <dbReference type="ARBA" id="ARBA00022777"/>
    </source>
</evidence>
<gene>
    <name evidence="12" type="ORF">R9Z33_19665</name>
</gene>
<dbReference type="EMBL" id="CP137852">
    <property type="protein sequence ID" value="WPB84302.1"/>
    <property type="molecule type" value="Genomic_DNA"/>
</dbReference>
<dbReference type="GO" id="GO:0005524">
    <property type="term" value="F:ATP binding"/>
    <property type="evidence" value="ECO:0007669"/>
    <property type="project" value="UniProtKB-KW"/>
</dbReference>
<dbReference type="PANTHER" id="PTHR43065">
    <property type="entry name" value="SENSOR HISTIDINE KINASE"/>
    <property type="match status" value="1"/>
</dbReference>
<evidence type="ECO:0000256" key="3">
    <source>
        <dbReference type="ARBA" id="ARBA00022553"/>
    </source>
</evidence>
<keyword evidence="7 12" id="KW-0067">ATP-binding</keyword>
<keyword evidence="10" id="KW-0812">Transmembrane</keyword>
<dbReference type="SUPFAM" id="SSF55785">
    <property type="entry name" value="PYP-like sensor domain (PAS domain)"/>
    <property type="match status" value="1"/>
</dbReference>
<evidence type="ECO:0000256" key="1">
    <source>
        <dbReference type="ARBA" id="ARBA00000085"/>
    </source>
</evidence>
<evidence type="ECO:0000256" key="7">
    <source>
        <dbReference type="ARBA" id="ARBA00022840"/>
    </source>
</evidence>
<dbReference type="InterPro" id="IPR035965">
    <property type="entry name" value="PAS-like_dom_sf"/>
</dbReference>
<dbReference type="InterPro" id="IPR036097">
    <property type="entry name" value="HisK_dim/P_sf"/>
</dbReference>
<comment type="catalytic activity">
    <reaction evidence="1">
        <text>ATP + protein L-histidine = ADP + protein N-phospho-L-histidine.</text>
        <dbReference type="EC" id="2.7.13.3"/>
    </reaction>
</comment>
<dbReference type="EC" id="2.7.13.3" evidence="2"/>
<name>A0ABZ0PFC3_9PROT</name>
<evidence type="ECO:0000256" key="8">
    <source>
        <dbReference type="ARBA" id="ARBA00023012"/>
    </source>
</evidence>
<keyword evidence="10" id="KW-0472">Membrane</keyword>
<evidence type="ECO:0000256" key="10">
    <source>
        <dbReference type="SAM" id="Phobius"/>
    </source>
</evidence>
<keyword evidence="3" id="KW-0597">Phosphoprotein</keyword>
<keyword evidence="13" id="KW-1185">Reference proteome</keyword>
<keyword evidence="9" id="KW-0175">Coiled coil</keyword>
<dbReference type="Gene3D" id="1.10.287.130">
    <property type="match status" value="1"/>
</dbReference>
<dbReference type="CDD" id="cd18773">
    <property type="entry name" value="PDC1_HK_sensor"/>
    <property type="match status" value="1"/>
</dbReference>
<feature type="domain" description="Histidine kinase" evidence="11">
    <location>
        <begin position="495"/>
        <end position="714"/>
    </location>
</feature>
<proteinExistence type="predicted"/>
<dbReference type="Proteomes" id="UP001305521">
    <property type="component" value="Chromosome"/>
</dbReference>
<feature type="coiled-coil region" evidence="9">
    <location>
        <begin position="330"/>
        <end position="357"/>
    </location>
</feature>
<reference evidence="12 13" key="1">
    <citation type="submission" date="2023-11" db="EMBL/GenBank/DDBJ databases">
        <title>Arctic aerobic anoxygenic photoheterotroph Sediminicoccus rosea KRV36 adapts its photosynthesis to long days of polar summer.</title>
        <authorList>
            <person name="Tomasch J."/>
            <person name="Kopejtka K."/>
            <person name="Bily T."/>
            <person name="Gardiner A.T."/>
            <person name="Gardian Z."/>
            <person name="Shivaramu S."/>
            <person name="Koblizek M."/>
            <person name="Engelhardt F."/>
            <person name="Kaftan D."/>
        </authorList>
    </citation>
    <scope>NUCLEOTIDE SEQUENCE [LARGE SCALE GENOMIC DNA]</scope>
    <source>
        <strain evidence="12 13">R-30</strain>
    </source>
</reference>
<accession>A0ABZ0PFC3</accession>
<dbReference type="InterPro" id="IPR003661">
    <property type="entry name" value="HisK_dim/P_dom"/>
</dbReference>
<keyword evidence="10" id="KW-1133">Transmembrane helix</keyword>
<dbReference type="Pfam" id="PF02518">
    <property type="entry name" value="HATPase_c"/>
    <property type="match status" value="1"/>
</dbReference>
<evidence type="ECO:0000256" key="9">
    <source>
        <dbReference type="SAM" id="Coils"/>
    </source>
</evidence>
<dbReference type="InterPro" id="IPR036890">
    <property type="entry name" value="HATPase_C_sf"/>
</dbReference>
<dbReference type="InterPro" id="IPR005467">
    <property type="entry name" value="His_kinase_dom"/>
</dbReference>
<dbReference type="Pfam" id="PF00512">
    <property type="entry name" value="HisKA"/>
    <property type="match status" value="1"/>
</dbReference>
<dbReference type="InterPro" id="IPR004358">
    <property type="entry name" value="Sig_transdc_His_kin-like_C"/>
</dbReference>
<feature type="transmembrane region" description="Helical" evidence="10">
    <location>
        <begin position="354"/>
        <end position="374"/>
    </location>
</feature>
<evidence type="ECO:0000313" key="12">
    <source>
        <dbReference type="EMBL" id="WPB84302.1"/>
    </source>
</evidence>
<dbReference type="PRINTS" id="PR00344">
    <property type="entry name" value="BCTRLSENSOR"/>
</dbReference>
<feature type="transmembrane region" description="Helical" evidence="10">
    <location>
        <begin position="20"/>
        <end position="42"/>
    </location>
</feature>
<dbReference type="SUPFAM" id="SSF55874">
    <property type="entry name" value="ATPase domain of HSP90 chaperone/DNA topoisomerase II/histidine kinase"/>
    <property type="match status" value="1"/>
</dbReference>
<feature type="transmembrane region" description="Helical" evidence="10">
    <location>
        <begin position="310"/>
        <end position="333"/>
    </location>
</feature>
<dbReference type="Gene3D" id="3.30.565.10">
    <property type="entry name" value="Histidine kinase-like ATPase, C-terminal domain"/>
    <property type="match status" value="1"/>
</dbReference>
<dbReference type="RefSeq" id="WP_318648259.1">
    <property type="nucleotide sequence ID" value="NZ_CP137852.1"/>
</dbReference>
<organism evidence="12 13">
    <name type="scientific">Sediminicoccus rosea</name>
    <dbReference type="NCBI Taxonomy" id="1225128"/>
    <lineage>
        <taxon>Bacteria</taxon>
        <taxon>Pseudomonadati</taxon>
        <taxon>Pseudomonadota</taxon>
        <taxon>Alphaproteobacteria</taxon>
        <taxon>Acetobacterales</taxon>
        <taxon>Roseomonadaceae</taxon>
        <taxon>Sediminicoccus</taxon>
    </lineage>
</organism>
<keyword evidence="6" id="KW-0418">Kinase</keyword>
<dbReference type="PROSITE" id="PS50109">
    <property type="entry name" value="HIS_KIN"/>
    <property type="match status" value="1"/>
</dbReference>
<dbReference type="SMART" id="SM00387">
    <property type="entry name" value="HATPase_c"/>
    <property type="match status" value="1"/>
</dbReference>
<dbReference type="SUPFAM" id="SSF47384">
    <property type="entry name" value="Homodimeric domain of signal transducing histidine kinase"/>
    <property type="match status" value="1"/>
</dbReference>
<evidence type="ECO:0000256" key="2">
    <source>
        <dbReference type="ARBA" id="ARBA00012438"/>
    </source>
</evidence>
<evidence type="ECO:0000313" key="13">
    <source>
        <dbReference type="Proteomes" id="UP001305521"/>
    </source>
</evidence>
<evidence type="ECO:0000256" key="4">
    <source>
        <dbReference type="ARBA" id="ARBA00022679"/>
    </source>
</evidence>
<keyword evidence="5" id="KW-0547">Nucleotide-binding</keyword>
<evidence type="ECO:0000259" key="11">
    <source>
        <dbReference type="PROSITE" id="PS50109"/>
    </source>
</evidence>
<dbReference type="Gene3D" id="3.30.450.20">
    <property type="entry name" value="PAS domain"/>
    <property type="match status" value="2"/>
</dbReference>
<evidence type="ECO:0000256" key="5">
    <source>
        <dbReference type="ARBA" id="ARBA00022741"/>
    </source>
</evidence>
<protein>
    <recommendedName>
        <fullName evidence="2">histidine kinase</fullName>
        <ecNumber evidence="2">2.7.13.3</ecNumber>
    </recommendedName>
</protein>
<keyword evidence="8" id="KW-0902">Two-component regulatory system</keyword>
<keyword evidence="4" id="KW-0808">Transferase</keyword>
<dbReference type="SMART" id="SM00388">
    <property type="entry name" value="HisKA"/>
    <property type="match status" value="1"/>
</dbReference>